<protein>
    <submittedName>
        <fullName evidence="2">Uncharacterized protein</fullName>
    </submittedName>
</protein>
<name>A0ABR4D0Y5_9HELO</name>
<dbReference type="EMBL" id="JAZHXI010000002">
    <property type="protein sequence ID" value="KAL2074989.1"/>
    <property type="molecule type" value="Genomic_DNA"/>
</dbReference>
<feature type="transmembrane region" description="Helical" evidence="1">
    <location>
        <begin position="383"/>
        <end position="403"/>
    </location>
</feature>
<keyword evidence="3" id="KW-1185">Reference proteome</keyword>
<feature type="transmembrane region" description="Helical" evidence="1">
    <location>
        <begin position="227"/>
        <end position="245"/>
    </location>
</feature>
<gene>
    <name evidence="2" type="ORF">VTL71DRAFT_8769</name>
</gene>
<feature type="transmembrane region" description="Helical" evidence="1">
    <location>
        <begin position="141"/>
        <end position="160"/>
    </location>
</feature>
<dbReference type="Proteomes" id="UP001595075">
    <property type="component" value="Unassembled WGS sequence"/>
</dbReference>
<organism evidence="2 3">
    <name type="scientific">Oculimacula yallundae</name>
    <dbReference type="NCBI Taxonomy" id="86028"/>
    <lineage>
        <taxon>Eukaryota</taxon>
        <taxon>Fungi</taxon>
        <taxon>Dikarya</taxon>
        <taxon>Ascomycota</taxon>
        <taxon>Pezizomycotina</taxon>
        <taxon>Leotiomycetes</taxon>
        <taxon>Helotiales</taxon>
        <taxon>Ploettnerulaceae</taxon>
        <taxon>Oculimacula</taxon>
    </lineage>
</organism>
<reference evidence="2 3" key="1">
    <citation type="journal article" date="2024" name="Commun. Biol.">
        <title>Comparative genomic analysis of thermophilic fungi reveals convergent evolutionary adaptations and gene losses.</title>
        <authorList>
            <person name="Steindorff A.S."/>
            <person name="Aguilar-Pontes M.V."/>
            <person name="Robinson A.J."/>
            <person name="Andreopoulos B."/>
            <person name="LaButti K."/>
            <person name="Kuo A."/>
            <person name="Mondo S."/>
            <person name="Riley R."/>
            <person name="Otillar R."/>
            <person name="Haridas S."/>
            <person name="Lipzen A."/>
            <person name="Grimwood J."/>
            <person name="Schmutz J."/>
            <person name="Clum A."/>
            <person name="Reid I.D."/>
            <person name="Moisan M.C."/>
            <person name="Butler G."/>
            <person name="Nguyen T.T.M."/>
            <person name="Dewar K."/>
            <person name="Conant G."/>
            <person name="Drula E."/>
            <person name="Henrissat B."/>
            <person name="Hansel C."/>
            <person name="Singer S."/>
            <person name="Hutchinson M.I."/>
            <person name="de Vries R.P."/>
            <person name="Natvig D.O."/>
            <person name="Powell A.J."/>
            <person name="Tsang A."/>
            <person name="Grigoriev I.V."/>
        </authorList>
    </citation>
    <scope>NUCLEOTIDE SEQUENCE [LARGE SCALE GENOMIC DNA]</scope>
    <source>
        <strain evidence="2 3">CBS 494.80</strain>
    </source>
</reference>
<evidence type="ECO:0000313" key="2">
    <source>
        <dbReference type="EMBL" id="KAL2074989.1"/>
    </source>
</evidence>
<evidence type="ECO:0000256" key="1">
    <source>
        <dbReference type="SAM" id="Phobius"/>
    </source>
</evidence>
<proteinExistence type="predicted"/>
<feature type="transmembrane region" description="Helical" evidence="1">
    <location>
        <begin position="62"/>
        <end position="82"/>
    </location>
</feature>
<evidence type="ECO:0000313" key="3">
    <source>
        <dbReference type="Proteomes" id="UP001595075"/>
    </source>
</evidence>
<keyword evidence="1" id="KW-1133">Transmembrane helix</keyword>
<keyword evidence="1" id="KW-0812">Transmembrane</keyword>
<feature type="transmembrane region" description="Helical" evidence="1">
    <location>
        <begin position="172"/>
        <end position="198"/>
    </location>
</feature>
<comment type="caution">
    <text evidence="2">The sequence shown here is derived from an EMBL/GenBank/DDBJ whole genome shotgun (WGS) entry which is preliminary data.</text>
</comment>
<feature type="transmembrane region" description="Helical" evidence="1">
    <location>
        <begin position="440"/>
        <end position="462"/>
    </location>
</feature>
<feature type="transmembrane region" description="Helical" evidence="1">
    <location>
        <begin position="316"/>
        <end position="337"/>
    </location>
</feature>
<accession>A0ABR4D0Y5</accession>
<keyword evidence="1" id="KW-0472">Membrane</keyword>
<sequence>MGVLERPVTTAITTPADDFPRYTYSRRLTSSAQSTTSTSSVTTPTSPCFTPAPWYHISFRTVVLISLPLFSLLGAFTATVLADANGTFKNIFAIIQSEKPKFPGTDFDLFMQYTGIGWLDRHICFLVMFFAPVVAKKGDALEMLTIFGAGQFGAAWALMLMEGLRKGNKGRVVSFVGTAGLILQNISYTVAVPIWLLIHLLTSPVSKPYPGTHSNTVLLISNLDLRLIPFSITLGYIVPTLLMLLNSPSVVSPTTLQRLIAFWQPFPLWTVLSHTALRTIVQIFTSTFSTSTNPTSLSSRSKAPPGTTYLSNARHVYRFILSLCMATHLPVLILSLLPSTLVPASTFPRLHTMSLSSPLDVYIPYFPSLSYEVSTLAEGVHNFLIWDVWVGSFAFLLWGILLYRNATTEKAELDPNTSLPIYKELLLGERIMGGMVWRKLAAKVALWCVLAGPIGALAVLLWERDAIVRQKIKQGV</sequence>